<name>A0A3P6F0W8_BRAOL</name>
<reference evidence="1" key="1">
    <citation type="submission" date="2018-11" db="EMBL/GenBank/DDBJ databases">
        <authorList>
            <consortium name="Genoscope - CEA"/>
            <person name="William W."/>
        </authorList>
    </citation>
    <scope>NUCLEOTIDE SEQUENCE</scope>
</reference>
<organism evidence="1">
    <name type="scientific">Brassica oleracea</name>
    <name type="common">Wild cabbage</name>
    <dbReference type="NCBI Taxonomy" id="3712"/>
    <lineage>
        <taxon>Eukaryota</taxon>
        <taxon>Viridiplantae</taxon>
        <taxon>Streptophyta</taxon>
        <taxon>Embryophyta</taxon>
        <taxon>Tracheophyta</taxon>
        <taxon>Spermatophyta</taxon>
        <taxon>Magnoliopsida</taxon>
        <taxon>eudicotyledons</taxon>
        <taxon>Gunneridae</taxon>
        <taxon>Pentapetalae</taxon>
        <taxon>rosids</taxon>
        <taxon>malvids</taxon>
        <taxon>Brassicales</taxon>
        <taxon>Brassicaceae</taxon>
        <taxon>Brassiceae</taxon>
        <taxon>Brassica</taxon>
    </lineage>
</organism>
<gene>
    <name evidence="1" type="ORF">BOLC5T31033H</name>
</gene>
<accession>A0A3P6F0W8</accession>
<proteinExistence type="predicted"/>
<protein>
    <submittedName>
        <fullName evidence="1">Uncharacterized protein</fullName>
    </submittedName>
</protein>
<sequence>MFLLLPPLPLSLHLCGETQNKTTFLIYFLYLPNVTSLYSPALK</sequence>
<evidence type="ECO:0000313" key="1">
    <source>
        <dbReference type="EMBL" id="VDD43486.1"/>
    </source>
</evidence>
<dbReference type="AlphaFoldDB" id="A0A3P6F0W8"/>
<dbReference type="EMBL" id="LR031877">
    <property type="protein sequence ID" value="VDD43486.1"/>
    <property type="molecule type" value="Genomic_DNA"/>
</dbReference>